<evidence type="ECO:0000256" key="7">
    <source>
        <dbReference type="SAM" id="Phobius"/>
    </source>
</evidence>
<dbReference type="PANTHER" id="PTHR34582">
    <property type="entry name" value="UPF0702 TRANSMEMBRANE PROTEIN YCAP"/>
    <property type="match status" value="1"/>
</dbReference>
<comment type="similarity">
    <text evidence="2">Belongs to the UPF0702 family.</text>
</comment>
<reference evidence="9" key="1">
    <citation type="submission" date="2019-08" db="EMBL/GenBank/DDBJ databases">
        <authorList>
            <person name="Kucharzyk K."/>
            <person name="Murdoch R.W."/>
            <person name="Higgins S."/>
            <person name="Loffler F."/>
        </authorList>
    </citation>
    <scope>NUCLEOTIDE SEQUENCE</scope>
</reference>
<evidence type="ECO:0000256" key="4">
    <source>
        <dbReference type="ARBA" id="ARBA00022692"/>
    </source>
</evidence>
<sequence>MTYLIIALRIVSIMALFLFLILKTGRRKLGELPVYDFLSVIVIGSVIGADIAEPDIPHLPTMFAVVLLIALQFLVSKLLINNKKIARKITFGPTVIIQKGQFIKANMKRLKYPVENVLMALREKDIFDLNEVEYAIIEGSGNISVLKKSQFLPLTPSDMKLQPGSKGLSVPLITDGQVHDDNLRQLKRDRAWLAAQLNQAGIEDFSEVFYADYSEGGSLYVSKILQTKKDDFTL</sequence>
<evidence type="ECO:0000256" key="6">
    <source>
        <dbReference type="ARBA" id="ARBA00023136"/>
    </source>
</evidence>
<dbReference type="InterPro" id="IPR023090">
    <property type="entry name" value="UPF0702_alpha/beta_dom_sf"/>
</dbReference>
<gene>
    <name evidence="9" type="ORF">SDC9_161332</name>
</gene>
<evidence type="ECO:0000256" key="5">
    <source>
        <dbReference type="ARBA" id="ARBA00022989"/>
    </source>
</evidence>
<feature type="domain" description="YetF C-terminal" evidence="8">
    <location>
        <begin position="81"/>
        <end position="213"/>
    </location>
</feature>
<dbReference type="PANTHER" id="PTHR34582:SF6">
    <property type="entry name" value="UPF0702 TRANSMEMBRANE PROTEIN YCAP"/>
    <property type="match status" value="1"/>
</dbReference>
<dbReference type="Gene3D" id="3.30.240.20">
    <property type="entry name" value="bsu07140 like domains"/>
    <property type="match status" value="2"/>
</dbReference>
<proteinExistence type="inferred from homology"/>
<evidence type="ECO:0000259" key="8">
    <source>
        <dbReference type="Pfam" id="PF04239"/>
    </source>
</evidence>
<evidence type="ECO:0000256" key="3">
    <source>
        <dbReference type="ARBA" id="ARBA00022475"/>
    </source>
</evidence>
<dbReference type="EMBL" id="VSSQ01060583">
    <property type="protein sequence ID" value="MPN14006.1"/>
    <property type="molecule type" value="Genomic_DNA"/>
</dbReference>
<protein>
    <recommendedName>
        <fullName evidence="8">YetF C-terminal domain-containing protein</fullName>
    </recommendedName>
</protein>
<keyword evidence="3" id="KW-1003">Cell membrane</keyword>
<keyword evidence="5 7" id="KW-1133">Transmembrane helix</keyword>
<dbReference type="Pfam" id="PF04239">
    <property type="entry name" value="DUF421"/>
    <property type="match status" value="1"/>
</dbReference>
<feature type="transmembrane region" description="Helical" evidence="7">
    <location>
        <begin position="58"/>
        <end position="80"/>
    </location>
</feature>
<dbReference type="AlphaFoldDB" id="A0A645FK19"/>
<feature type="transmembrane region" description="Helical" evidence="7">
    <location>
        <begin position="6"/>
        <end position="22"/>
    </location>
</feature>
<feature type="transmembrane region" description="Helical" evidence="7">
    <location>
        <begin position="34"/>
        <end position="52"/>
    </location>
</feature>
<evidence type="ECO:0000256" key="1">
    <source>
        <dbReference type="ARBA" id="ARBA00004651"/>
    </source>
</evidence>
<comment type="caution">
    <text evidence="9">The sequence shown here is derived from an EMBL/GenBank/DDBJ whole genome shotgun (WGS) entry which is preliminary data.</text>
</comment>
<organism evidence="9">
    <name type="scientific">bioreactor metagenome</name>
    <dbReference type="NCBI Taxonomy" id="1076179"/>
    <lineage>
        <taxon>unclassified sequences</taxon>
        <taxon>metagenomes</taxon>
        <taxon>ecological metagenomes</taxon>
    </lineage>
</organism>
<evidence type="ECO:0000313" key="9">
    <source>
        <dbReference type="EMBL" id="MPN14006.1"/>
    </source>
</evidence>
<comment type="subcellular location">
    <subcellularLocation>
        <location evidence="1">Cell membrane</location>
        <topology evidence="1">Multi-pass membrane protein</topology>
    </subcellularLocation>
</comment>
<evidence type="ECO:0000256" key="2">
    <source>
        <dbReference type="ARBA" id="ARBA00006448"/>
    </source>
</evidence>
<keyword evidence="6 7" id="KW-0472">Membrane</keyword>
<accession>A0A645FK19</accession>
<keyword evidence="4 7" id="KW-0812">Transmembrane</keyword>
<name>A0A645FK19_9ZZZZ</name>
<dbReference type="GO" id="GO:0005886">
    <property type="term" value="C:plasma membrane"/>
    <property type="evidence" value="ECO:0007669"/>
    <property type="project" value="UniProtKB-SubCell"/>
</dbReference>
<dbReference type="InterPro" id="IPR007353">
    <property type="entry name" value="DUF421"/>
</dbReference>